<reference evidence="5" key="1">
    <citation type="submission" date="2020-10" db="EMBL/GenBank/DDBJ databases">
        <authorList>
            <person name="Gilroy R."/>
        </authorList>
    </citation>
    <scope>NUCLEOTIDE SEQUENCE</scope>
    <source>
        <strain evidence="5">B1-15692</strain>
    </source>
</reference>
<evidence type="ECO:0000313" key="5">
    <source>
        <dbReference type="EMBL" id="MBO8466769.1"/>
    </source>
</evidence>
<dbReference type="AlphaFoldDB" id="A0A9D9I6B7"/>
<protein>
    <submittedName>
        <fullName evidence="5">Glycosyltransferase family 2 protein</fullName>
    </submittedName>
</protein>
<keyword evidence="3" id="KW-0808">Transferase</keyword>
<dbReference type="Gene3D" id="3.90.550.10">
    <property type="entry name" value="Spore Coat Polysaccharide Biosynthesis Protein SpsA, Chain A"/>
    <property type="match status" value="1"/>
</dbReference>
<reference evidence="5" key="2">
    <citation type="journal article" date="2021" name="PeerJ">
        <title>Extensive microbial diversity within the chicken gut microbiome revealed by metagenomics and culture.</title>
        <authorList>
            <person name="Gilroy R."/>
            <person name="Ravi A."/>
            <person name="Getino M."/>
            <person name="Pursley I."/>
            <person name="Horton D.L."/>
            <person name="Alikhan N.F."/>
            <person name="Baker D."/>
            <person name="Gharbi K."/>
            <person name="Hall N."/>
            <person name="Watson M."/>
            <person name="Adriaenssens E.M."/>
            <person name="Foster-Nyarko E."/>
            <person name="Jarju S."/>
            <person name="Secka A."/>
            <person name="Antonio M."/>
            <person name="Oren A."/>
            <person name="Chaudhuri R.R."/>
            <person name="La Ragione R."/>
            <person name="Hildebrand F."/>
            <person name="Pallen M.J."/>
        </authorList>
    </citation>
    <scope>NUCLEOTIDE SEQUENCE</scope>
    <source>
        <strain evidence="5">B1-15692</strain>
    </source>
</reference>
<comment type="caution">
    <text evidence="5">The sequence shown here is derived from an EMBL/GenBank/DDBJ whole genome shotgun (WGS) entry which is preliminary data.</text>
</comment>
<evidence type="ECO:0000256" key="2">
    <source>
        <dbReference type="ARBA" id="ARBA00022676"/>
    </source>
</evidence>
<evidence type="ECO:0000256" key="1">
    <source>
        <dbReference type="ARBA" id="ARBA00006739"/>
    </source>
</evidence>
<organism evidence="5 6">
    <name type="scientific">Candidatus Cryptobacteroides faecipullorum</name>
    <dbReference type="NCBI Taxonomy" id="2840764"/>
    <lineage>
        <taxon>Bacteria</taxon>
        <taxon>Pseudomonadati</taxon>
        <taxon>Bacteroidota</taxon>
        <taxon>Bacteroidia</taxon>
        <taxon>Bacteroidales</taxon>
        <taxon>Candidatus Cryptobacteroides</taxon>
    </lineage>
</organism>
<dbReference type="InterPro" id="IPR029044">
    <property type="entry name" value="Nucleotide-diphossugar_trans"/>
</dbReference>
<gene>
    <name evidence="5" type="ORF">IAB99_03275</name>
</gene>
<proteinExistence type="inferred from homology"/>
<dbReference type="PANTHER" id="PTHR43179">
    <property type="entry name" value="RHAMNOSYLTRANSFERASE WBBL"/>
    <property type="match status" value="1"/>
</dbReference>
<dbReference type="InterPro" id="IPR001173">
    <property type="entry name" value="Glyco_trans_2-like"/>
</dbReference>
<dbReference type="SUPFAM" id="SSF53448">
    <property type="entry name" value="Nucleotide-diphospho-sugar transferases"/>
    <property type="match status" value="1"/>
</dbReference>
<name>A0A9D9I6B7_9BACT</name>
<evidence type="ECO:0000256" key="3">
    <source>
        <dbReference type="ARBA" id="ARBA00022679"/>
    </source>
</evidence>
<sequence length="278" mass="31065">MDQKTVAVLMTVHNRKEKTLGCLSLLFDQINSLSRDGKCRFSVYMTDDGSTDGTSDAVSENFPEVRIIHGGGNLYWNRGMCAAWDEAAKTSPDFYLWLNDDTMIMPGAIAVLLENSTYLGHRAIIAGTAQDKEGKLSYGGRTRFGRIVTPDPMIPEACDIFNGNLVLVPDYVYRRLGTLDRVYSHSFGDFDYGVRAARKGLTAVVAPGILAECGRNGQVPKWRRPEVPLKARYAAIMSPKGRPFKEQFIYDFRAFGPFQAILHFLSLNLKVLFPVSYK</sequence>
<keyword evidence="2" id="KW-0328">Glycosyltransferase</keyword>
<accession>A0A9D9I6B7</accession>
<comment type="similarity">
    <text evidence="1">Belongs to the glycosyltransferase 2 family.</text>
</comment>
<evidence type="ECO:0000259" key="4">
    <source>
        <dbReference type="Pfam" id="PF00535"/>
    </source>
</evidence>
<dbReference type="EMBL" id="JADIMH010000015">
    <property type="protein sequence ID" value="MBO8466769.1"/>
    <property type="molecule type" value="Genomic_DNA"/>
</dbReference>
<dbReference type="Proteomes" id="UP000823660">
    <property type="component" value="Unassembled WGS sequence"/>
</dbReference>
<dbReference type="Pfam" id="PF00535">
    <property type="entry name" value="Glycos_transf_2"/>
    <property type="match status" value="1"/>
</dbReference>
<feature type="domain" description="Glycosyltransferase 2-like" evidence="4">
    <location>
        <begin position="8"/>
        <end position="144"/>
    </location>
</feature>
<dbReference type="PANTHER" id="PTHR43179:SF12">
    <property type="entry name" value="GALACTOFURANOSYLTRANSFERASE GLFT2"/>
    <property type="match status" value="1"/>
</dbReference>
<evidence type="ECO:0000313" key="6">
    <source>
        <dbReference type="Proteomes" id="UP000823660"/>
    </source>
</evidence>
<dbReference type="GO" id="GO:0016757">
    <property type="term" value="F:glycosyltransferase activity"/>
    <property type="evidence" value="ECO:0007669"/>
    <property type="project" value="UniProtKB-KW"/>
</dbReference>